<evidence type="ECO:0000313" key="4">
    <source>
        <dbReference type="EMBL" id="QCT70269.1"/>
    </source>
</evidence>
<dbReference type="Pfam" id="PF14501">
    <property type="entry name" value="HATPase_c_5"/>
    <property type="match status" value="1"/>
</dbReference>
<name>A0A4P9C4F9_EUBML</name>
<keyword evidence="1" id="KW-0175">Coiled coil</keyword>
<sequence length="453" mass="51010">MDQFAFAALLSLIQLLPALFLYQSVFKGNFRFGTSINIMMVAVLLISSTVTYAAVFTLSAMPDSGNARITVSVLFNITIGLIFLLSVKENFFLNFFVVFIIKNYLDIVVFFSQIFCGPSLLANPLLSAFILFLIFTLTLPFVGFFTIKVIKPTVFETGSMPYWRYLWVVPVCFFLLYRFCIYPGSLNLSSVPAHVLPFVWFAGTFLTYYVILRLIQENQRAAELQNKLELSDYQASMQHEQYNRLKNNIEDTEKARHNLKHRLLMLKGYAENSAFEQIDACLSDCLKSADMNRALPLCANTAIDAIAQHYAALARQNAIDLHIDIELPEPLFFSEGDLCVVFGNLFENAVEACQRQKKANRFISVKLGVSGKDSVVISVKNSYDHAICKKDDGGFMSSKRDAEGIGIHSVCRITEKYSGFAKFNDDHQVFEASVLLNPDALSRKNSTSKKNVP</sequence>
<accession>A0A4P9C4F9</accession>
<keyword evidence="2" id="KW-0472">Membrane</keyword>
<reference evidence="4 5" key="1">
    <citation type="submission" date="2018-05" db="EMBL/GenBank/DDBJ databases">
        <title>Genome comparison of Eubacterium sp.</title>
        <authorList>
            <person name="Feng Y."/>
            <person name="Sanchez-Andrea I."/>
            <person name="Stams A.J.M."/>
            <person name="De Vos W.M."/>
        </authorList>
    </citation>
    <scope>NUCLEOTIDE SEQUENCE [LARGE SCALE GENOMIC DNA]</scope>
    <source>
        <strain evidence="4 5">YI</strain>
    </source>
</reference>
<feature type="coiled-coil region" evidence="1">
    <location>
        <begin position="235"/>
        <end position="262"/>
    </location>
</feature>
<evidence type="ECO:0000256" key="2">
    <source>
        <dbReference type="SAM" id="Phobius"/>
    </source>
</evidence>
<protein>
    <submittedName>
        <fullName evidence="4">ATP-binding protein</fullName>
    </submittedName>
</protein>
<dbReference type="Proteomes" id="UP000218387">
    <property type="component" value="Chromosome"/>
</dbReference>
<dbReference type="AlphaFoldDB" id="A0A4P9C4F9"/>
<feature type="transmembrane region" description="Helical" evidence="2">
    <location>
        <begin position="126"/>
        <end position="150"/>
    </location>
</feature>
<evidence type="ECO:0000313" key="5">
    <source>
        <dbReference type="Proteomes" id="UP000218387"/>
    </source>
</evidence>
<evidence type="ECO:0000256" key="1">
    <source>
        <dbReference type="SAM" id="Coils"/>
    </source>
</evidence>
<keyword evidence="2" id="KW-0812">Transmembrane</keyword>
<dbReference type="InterPro" id="IPR036890">
    <property type="entry name" value="HATPase_C_sf"/>
</dbReference>
<dbReference type="RefSeq" id="WP_096920800.1">
    <property type="nucleotide sequence ID" value="NZ_CP029487.1"/>
</dbReference>
<dbReference type="SUPFAM" id="SSF55874">
    <property type="entry name" value="ATPase domain of HSP90 chaperone/DNA topoisomerase II/histidine kinase"/>
    <property type="match status" value="1"/>
</dbReference>
<proteinExistence type="predicted"/>
<feature type="transmembrane region" description="Helical" evidence="2">
    <location>
        <begin position="38"/>
        <end position="61"/>
    </location>
</feature>
<dbReference type="InterPro" id="IPR032834">
    <property type="entry name" value="NatK-like_C"/>
</dbReference>
<keyword evidence="4" id="KW-0547">Nucleotide-binding</keyword>
<feature type="domain" description="Sensor histidine kinase NatK-like C-terminal" evidence="3">
    <location>
        <begin position="337"/>
        <end position="436"/>
    </location>
</feature>
<feature type="transmembrane region" description="Helical" evidence="2">
    <location>
        <begin position="6"/>
        <end position="26"/>
    </location>
</feature>
<dbReference type="EMBL" id="CP029487">
    <property type="protein sequence ID" value="QCT70269.1"/>
    <property type="molecule type" value="Genomic_DNA"/>
</dbReference>
<dbReference type="CDD" id="cd16935">
    <property type="entry name" value="HATPase_AgrC-ComD-like"/>
    <property type="match status" value="1"/>
</dbReference>
<keyword evidence="5" id="KW-1185">Reference proteome</keyword>
<feature type="transmembrane region" description="Helical" evidence="2">
    <location>
        <begin position="191"/>
        <end position="211"/>
    </location>
</feature>
<dbReference type="GO" id="GO:0005524">
    <property type="term" value="F:ATP binding"/>
    <property type="evidence" value="ECO:0007669"/>
    <property type="project" value="UniProtKB-KW"/>
</dbReference>
<dbReference type="KEGG" id="emt:CPZ25_002705"/>
<dbReference type="PANTHER" id="PTHR40448">
    <property type="entry name" value="TWO-COMPONENT SENSOR HISTIDINE KINASE"/>
    <property type="match status" value="1"/>
</dbReference>
<gene>
    <name evidence="4" type="ORF">CPZ25_002705</name>
</gene>
<dbReference type="Gene3D" id="3.30.565.10">
    <property type="entry name" value="Histidine kinase-like ATPase, C-terminal domain"/>
    <property type="match status" value="1"/>
</dbReference>
<feature type="transmembrane region" description="Helical" evidence="2">
    <location>
        <begin position="162"/>
        <end position="179"/>
    </location>
</feature>
<evidence type="ECO:0000259" key="3">
    <source>
        <dbReference type="Pfam" id="PF14501"/>
    </source>
</evidence>
<organism evidence="4 5">
    <name type="scientific">Eubacterium maltosivorans</name>
    <dbReference type="NCBI Taxonomy" id="2041044"/>
    <lineage>
        <taxon>Bacteria</taxon>
        <taxon>Bacillati</taxon>
        <taxon>Bacillota</taxon>
        <taxon>Clostridia</taxon>
        <taxon>Eubacteriales</taxon>
        <taxon>Eubacteriaceae</taxon>
        <taxon>Eubacterium</taxon>
    </lineage>
</organism>
<feature type="transmembrane region" description="Helical" evidence="2">
    <location>
        <begin position="92"/>
        <end position="114"/>
    </location>
</feature>
<dbReference type="GO" id="GO:0042802">
    <property type="term" value="F:identical protein binding"/>
    <property type="evidence" value="ECO:0007669"/>
    <property type="project" value="TreeGrafter"/>
</dbReference>
<dbReference type="PANTHER" id="PTHR40448:SF1">
    <property type="entry name" value="TWO-COMPONENT SENSOR HISTIDINE KINASE"/>
    <property type="match status" value="1"/>
</dbReference>
<feature type="transmembrane region" description="Helical" evidence="2">
    <location>
        <begin position="67"/>
        <end position="85"/>
    </location>
</feature>
<keyword evidence="4" id="KW-0067">ATP-binding</keyword>
<keyword evidence="2" id="KW-1133">Transmembrane helix</keyword>